<proteinExistence type="predicted"/>
<dbReference type="GO" id="GO:0019867">
    <property type="term" value="C:outer membrane"/>
    <property type="evidence" value="ECO:0007669"/>
    <property type="project" value="InterPro"/>
</dbReference>
<evidence type="ECO:0000313" key="2">
    <source>
        <dbReference type="Proteomes" id="UP000274201"/>
    </source>
</evidence>
<gene>
    <name evidence="1" type="ORF">NCTC12905_01534</name>
</gene>
<accession>A0A3S4Z036</accession>
<sequence length="67" mass="7907">MFMIGDEGFVVDPQVQVVYQYLQFNEAYDVDGFEINMGKPDYWLMRVGGRLTKTFALAEKNTRRFFL</sequence>
<dbReference type="AlphaFoldDB" id="A0A3S4Z036"/>
<protein>
    <submittedName>
        <fullName evidence="1">Uncharacterized protein</fullName>
    </submittedName>
</protein>
<dbReference type="Gene3D" id="2.40.128.130">
    <property type="entry name" value="Autotransporter beta-domain"/>
    <property type="match status" value="1"/>
</dbReference>
<reference evidence="1 2" key="1">
    <citation type="submission" date="2018-12" db="EMBL/GenBank/DDBJ databases">
        <authorList>
            <consortium name="Pathogen Informatics"/>
        </authorList>
    </citation>
    <scope>NUCLEOTIDE SEQUENCE [LARGE SCALE GENOMIC DNA]</scope>
    <source>
        <strain evidence="1 2">NCTC12905</strain>
    </source>
</reference>
<evidence type="ECO:0000313" key="1">
    <source>
        <dbReference type="EMBL" id="VEJ45856.1"/>
    </source>
</evidence>
<dbReference type="InterPro" id="IPR036709">
    <property type="entry name" value="Autotransporte_beta_dom_sf"/>
</dbReference>
<dbReference type="EMBL" id="LR134529">
    <property type="protein sequence ID" value="VEJ45856.1"/>
    <property type="molecule type" value="Genomic_DNA"/>
</dbReference>
<dbReference type="SUPFAM" id="SSF103515">
    <property type="entry name" value="Autotransporter"/>
    <property type="match status" value="1"/>
</dbReference>
<dbReference type="Proteomes" id="UP000274201">
    <property type="component" value="Chromosome"/>
</dbReference>
<organism evidence="1 2">
    <name type="scientific">Bartonella vinsonii</name>
    <name type="common">Rochalimaea vinsonii</name>
    <dbReference type="NCBI Taxonomy" id="33047"/>
    <lineage>
        <taxon>Bacteria</taxon>
        <taxon>Pseudomonadati</taxon>
        <taxon>Pseudomonadota</taxon>
        <taxon>Alphaproteobacteria</taxon>
        <taxon>Hyphomicrobiales</taxon>
        <taxon>Bartonellaceae</taxon>
        <taxon>Bartonella</taxon>
    </lineage>
</organism>
<name>A0A3S4Z036_BARVI</name>
<dbReference type="NCBIfam" id="TIGR01414">
    <property type="entry name" value="autotrans_barl"/>
    <property type="match status" value="1"/>
</dbReference>
<dbReference type="InterPro" id="IPR006315">
    <property type="entry name" value="OM_autotransptr_brl_dom"/>
</dbReference>